<gene>
    <name evidence="2" type="ORF">SBRY_100006</name>
</gene>
<comment type="caution">
    <text evidence="2">The sequence shown here is derived from an EMBL/GenBank/DDBJ whole genome shotgun (WGS) entry which is preliminary data.</text>
</comment>
<evidence type="ECO:0000313" key="3">
    <source>
        <dbReference type="Proteomes" id="UP001153328"/>
    </source>
</evidence>
<keyword evidence="3" id="KW-1185">Reference proteome</keyword>
<feature type="compositionally biased region" description="Basic and acidic residues" evidence="1">
    <location>
        <begin position="18"/>
        <end position="27"/>
    </location>
</feature>
<dbReference type="AlphaFoldDB" id="A0A9W4GXQ0"/>
<sequence>MERQLQRDRHQRPVGALPRRDRCEHRQRGAGRAVDLQRRQQPAVDPGIGLRALTRGRPDPSGRPRTRSGGGTVAAAGRGLV</sequence>
<name>A0A9W4GXQ0_9ACTN</name>
<organism evidence="2 3">
    <name type="scientific">Actinacidiphila bryophytorum</name>
    <dbReference type="NCBI Taxonomy" id="1436133"/>
    <lineage>
        <taxon>Bacteria</taxon>
        <taxon>Bacillati</taxon>
        <taxon>Actinomycetota</taxon>
        <taxon>Actinomycetes</taxon>
        <taxon>Kitasatosporales</taxon>
        <taxon>Streptomycetaceae</taxon>
        <taxon>Actinacidiphila</taxon>
    </lineage>
</organism>
<accession>A0A9W4GXQ0</accession>
<evidence type="ECO:0000256" key="1">
    <source>
        <dbReference type="SAM" id="MobiDB-lite"/>
    </source>
</evidence>
<feature type="region of interest" description="Disordered" evidence="1">
    <location>
        <begin position="1"/>
        <end position="81"/>
    </location>
</feature>
<proteinExistence type="predicted"/>
<dbReference type="EMBL" id="CAJVAX010000002">
    <property type="protein sequence ID" value="CAG7612329.1"/>
    <property type="molecule type" value="Genomic_DNA"/>
</dbReference>
<reference evidence="2" key="1">
    <citation type="submission" date="2021-06" db="EMBL/GenBank/DDBJ databases">
        <authorList>
            <person name="Arsene-Ploetze F."/>
        </authorList>
    </citation>
    <scope>NUCLEOTIDE SEQUENCE</scope>
    <source>
        <strain evidence="2">SBRY1</strain>
    </source>
</reference>
<protein>
    <submittedName>
        <fullName evidence="2">Uncharacterized protein</fullName>
    </submittedName>
</protein>
<evidence type="ECO:0000313" key="2">
    <source>
        <dbReference type="EMBL" id="CAG7612329.1"/>
    </source>
</evidence>
<dbReference type="Proteomes" id="UP001153328">
    <property type="component" value="Unassembled WGS sequence"/>
</dbReference>